<dbReference type="EMBL" id="LXQA010289507">
    <property type="protein sequence ID" value="MCI41221.1"/>
    <property type="molecule type" value="Genomic_DNA"/>
</dbReference>
<evidence type="ECO:0000313" key="2">
    <source>
        <dbReference type="Proteomes" id="UP000265520"/>
    </source>
</evidence>
<proteinExistence type="predicted"/>
<reference evidence="1 2" key="1">
    <citation type="journal article" date="2018" name="Front. Plant Sci.">
        <title>Red Clover (Trifolium pratense) and Zigzag Clover (T. medium) - A Picture of Genomic Similarities and Differences.</title>
        <authorList>
            <person name="Dluhosova J."/>
            <person name="Istvanek J."/>
            <person name="Nedelnik J."/>
            <person name="Repkova J."/>
        </authorList>
    </citation>
    <scope>NUCLEOTIDE SEQUENCE [LARGE SCALE GENOMIC DNA]</scope>
    <source>
        <strain evidence="2">cv. 10/8</strain>
        <tissue evidence="1">Leaf</tissue>
    </source>
</reference>
<feature type="non-terminal residue" evidence="1">
    <location>
        <position position="117"/>
    </location>
</feature>
<organism evidence="1 2">
    <name type="scientific">Trifolium medium</name>
    <dbReference type="NCBI Taxonomy" id="97028"/>
    <lineage>
        <taxon>Eukaryota</taxon>
        <taxon>Viridiplantae</taxon>
        <taxon>Streptophyta</taxon>
        <taxon>Embryophyta</taxon>
        <taxon>Tracheophyta</taxon>
        <taxon>Spermatophyta</taxon>
        <taxon>Magnoliopsida</taxon>
        <taxon>eudicotyledons</taxon>
        <taxon>Gunneridae</taxon>
        <taxon>Pentapetalae</taxon>
        <taxon>rosids</taxon>
        <taxon>fabids</taxon>
        <taxon>Fabales</taxon>
        <taxon>Fabaceae</taxon>
        <taxon>Papilionoideae</taxon>
        <taxon>50 kb inversion clade</taxon>
        <taxon>NPAAA clade</taxon>
        <taxon>Hologalegina</taxon>
        <taxon>IRL clade</taxon>
        <taxon>Trifolieae</taxon>
        <taxon>Trifolium</taxon>
    </lineage>
</organism>
<name>A0A392RX59_9FABA</name>
<keyword evidence="2" id="KW-1185">Reference proteome</keyword>
<evidence type="ECO:0000313" key="1">
    <source>
        <dbReference type="EMBL" id="MCI41221.1"/>
    </source>
</evidence>
<sequence length="117" mass="13159">SLKNLGQRGTQGAIVLDGPRLWKEAEALRGQGHLVEEMRGVLARGETRLHLETHHVARIGTYDILRGDAPLGGTLHLLDTTDDALWSRKNATRGLYHGESWISNCPQDWRSHMQWIS</sequence>
<feature type="non-terminal residue" evidence="1">
    <location>
        <position position="1"/>
    </location>
</feature>
<protein>
    <submittedName>
        <fullName evidence="1">Uncharacterized protein</fullName>
    </submittedName>
</protein>
<dbReference type="Proteomes" id="UP000265520">
    <property type="component" value="Unassembled WGS sequence"/>
</dbReference>
<dbReference type="AlphaFoldDB" id="A0A392RX59"/>
<accession>A0A392RX59</accession>
<comment type="caution">
    <text evidence="1">The sequence shown here is derived from an EMBL/GenBank/DDBJ whole genome shotgun (WGS) entry which is preliminary data.</text>
</comment>